<protein>
    <recommendedName>
        <fullName evidence="5">protein adenylyltransferase</fullName>
        <ecNumber evidence="5">2.7.7.108</ecNumber>
    </recommendedName>
</protein>
<comment type="catalytic activity">
    <reaction evidence="6">
        <text>L-threonyl-[protein] + ATP = 3-O-(5'-adenylyl)-L-threonyl-[protein] + diphosphate</text>
        <dbReference type="Rhea" id="RHEA:54292"/>
        <dbReference type="Rhea" id="RHEA-COMP:11060"/>
        <dbReference type="Rhea" id="RHEA-COMP:13847"/>
        <dbReference type="ChEBI" id="CHEBI:30013"/>
        <dbReference type="ChEBI" id="CHEBI:30616"/>
        <dbReference type="ChEBI" id="CHEBI:33019"/>
        <dbReference type="ChEBI" id="CHEBI:138113"/>
        <dbReference type="EC" id="2.7.7.108"/>
    </reaction>
</comment>
<evidence type="ECO:0000256" key="6">
    <source>
        <dbReference type="ARBA" id="ARBA00047939"/>
    </source>
</evidence>
<name>A0A084EGI9_MYCCA</name>
<reference evidence="9 10" key="1">
    <citation type="submission" date="2014-02" db="EMBL/GenBank/DDBJ databases">
        <title>Genome sequence of Mycoplasma capricolum subsp. capricolum strain 14232.</title>
        <authorList>
            <person name="Sirand-Pugnet P."/>
            <person name="Breton M."/>
            <person name="Dordet-Frisoni E."/>
            <person name="Baranowski E."/>
            <person name="Barre A."/>
            <person name="Couture C."/>
            <person name="Dupuy V."/>
            <person name="Gaurivaud P."/>
            <person name="Jacob D."/>
            <person name="Lemaitre C."/>
            <person name="Manso-Silvan L."/>
            <person name="Nikolski M."/>
            <person name="Nouvel L.-X."/>
            <person name="Poumarat F."/>
            <person name="Tardy F."/>
            <person name="Thebault P."/>
            <person name="Theil S."/>
            <person name="Citti C."/>
            <person name="Thiaucourt F."/>
            <person name="Blanchard A."/>
        </authorList>
    </citation>
    <scope>NUCLEOTIDE SEQUENCE [LARGE SCALE GENOMIC DNA]</scope>
    <source>
        <strain evidence="9 10">14232</strain>
    </source>
</reference>
<dbReference type="AlphaFoldDB" id="A0A084EGI9"/>
<keyword evidence="4" id="KW-0067">ATP-binding</keyword>
<dbReference type="EMBL" id="JFDO01000035">
    <property type="protein sequence ID" value="KEZ17081.1"/>
    <property type="molecule type" value="Genomic_DNA"/>
</dbReference>
<organism evidence="9 10">
    <name type="scientific">Mycoplasma capricolum subsp. capricolum 14232</name>
    <dbReference type="NCBI Taxonomy" id="1188238"/>
    <lineage>
        <taxon>Bacteria</taxon>
        <taxon>Bacillati</taxon>
        <taxon>Mycoplasmatota</taxon>
        <taxon>Mollicutes</taxon>
        <taxon>Mycoplasmataceae</taxon>
        <taxon>Mycoplasma</taxon>
    </lineage>
</organism>
<evidence type="ECO:0000259" key="8">
    <source>
        <dbReference type="PROSITE" id="PS51459"/>
    </source>
</evidence>
<dbReference type="GO" id="GO:0051302">
    <property type="term" value="P:regulation of cell division"/>
    <property type="evidence" value="ECO:0007669"/>
    <property type="project" value="TreeGrafter"/>
</dbReference>
<dbReference type="GO" id="GO:0070733">
    <property type="term" value="F:AMPylase activity"/>
    <property type="evidence" value="ECO:0007669"/>
    <property type="project" value="UniProtKB-EC"/>
</dbReference>
<evidence type="ECO:0000256" key="3">
    <source>
        <dbReference type="ARBA" id="ARBA00022741"/>
    </source>
</evidence>
<keyword evidence="1" id="KW-0808">Transferase</keyword>
<dbReference type="InterPro" id="IPR003812">
    <property type="entry name" value="Fido"/>
</dbReference>
<dbReference type="InterPro" id="IPR036597">
    <property type="entry name" value="Fido-like_dom_sf"/>
</dbReference>
<comment type="catalytic activity">
    <reaction evidence="7">
        <text>L-tyrosyl-[protein] + ATP = O-(5'-adenylyl)-L-tyrosyl-[protein] + diphosphate</text>
        <dbReference type="Rhea" id="RHEA:54288"/>
        <dbReference type="Rhea" id="RHEA-COMP:10136"/>
        <dbReference type="Rhea" id="RHEA-COMP:13846"/>
        <dbReference type="ChEBI" id="CHEBI:30616"/>
        <dbReference type="ChEBI" id="CHEBI:33019"/>
        <dbReference type="ChEBI" id="CHEBI:46858"/>
        <dbReference type="ChEBI" id="CHEBI:83624"/>
        <dbReference type="EC" id="2.7.7.108"/>
    </reaction>
</comment>
<dbReference type="SUPFAM" id="SSF140931">
    <property type="entry name" value="Fic-like"/>
    <property type="match status" value="1"/>
</dbReference>
<gene>
    <name evidence="9" type="ORF">MCAPa_8260</name>
</gene>
<dbReference type="PROSITE" id="PS51459">
    <property type="entry name" value="FIDO"/>
    <property type="match status" value="1"/>
</dbReference>
<evidence type="ECO:0000256" key="2">
    <source>
        <dbReference type="ARBA" id="ARBA00022695"/>
    </source>
</evidence>
<dbReference type="Gene3D" id="1.10.3290.10">
    <property type="entry name" value="Fido-like domain"/>
    <property type="match status" value="1"/>
</dbReference>
<sequence length="189" mass="22605">MKPNFVEEEYEIELSKKRCEELWDRGIINTFEVGTWKGLQQIHKYIFQDVFDFAGEIRKVNISKGDFMFVPLLFLDDNLKKIDKLPENTFDEIIDKYVEMNICHPFREGNGRSTRIWLDLILKTRLNLVVNWEFIDKYSYLSAMVRSTVNPAELKELLKKHLTDKINDRKTFIKGIVKSYEYEGYYIKI</sequence>
<evidence type="ECO:0000256" key="7">
    <source>
        <dbReference type="ARBA" id="ARBA00048696"/>
    </source>
</evidence>
<evidence type="ECO:0000256" key="1">
    <source>
        <dbReference type="ARBA" id="ARBA00022679"/>
    </source>
</evidence>
<evidence type="ECO:0000313" key="9">
    <source>
        <dbReference type="EMBL" id="KEZ17081.1"/>
    </source>
</evidence>
<accession>A0A084EGI9</accession>
<dbReference type="PANTHER" id="PTHR39560">
    <property type="entry name" value="PROTEIN ADENYLYLTRANSFERASE FIC-RELATED"/>
    <property type="match status" value="1"/>
</dbReference>
<keyword evidence="2" id="KW-0548">Nucleotidyltransferase</keyword>
<dbReference type="EC" id="2.7.7.108" evidence="5"/>
<keyword evidence="3" id="KW-0547">Nucleotide-binding</keyword>
<evidence type="ECO:0000256" key="5">
    <source>
        <dbReference type="ARBA" id="ARBA00034531"/>
    </source>
</evidence>
<dbReference type="Pfam" id="PF02661">
    <property type="entry name" value="Fic"/>
    <property type="match status" value="1"/>
</dbReference>
<evidence type="ECO:0000256" key="4">
    <source>
        <dbReference type="ARBA" id="ARBA00022840"/>
    </source>
</evidence>
<proteinExistence type="predicted"/>
<evidence type="ECO:0000313" key="10">
    <source>
        <dbReference type="Proteomes" id="UP000028533"/>
    </source>
</evidence>
<dbReference type="GO" id="GO:0005524">
    <property type="term" value="F:ATP binding"/>
    <property type="evidence" value="ECO:0007669"/>
    <property type="project" value="UniProtKB-KW"/>
</dbReference>
<dbReference type="NCBIfam" id="NF046029">
    <property type="entry name" value="ProtAdlyltaseNmFic"/>
    <property type="match status" value="1"/>
</dbReference>
<feature type="domain" description="Fido" evidence="8">
    <location>
        <begin position="34"/>
        <end position="160"/>
    </location>
</feature>
<dbReference type="PANTHER" id="PTHR39560:SF1">
    <property type="entry name" value="PROTEIN ADENYLYLTRANSFERASE FIC-RELATED"/>
    <property type="match status" value="1"/>
</dbReference>
<dbReference type="Proteomes" id="UP000028533">
    <property type="component" value="Unassembled WGS sequence"/>
</dbReference>
<comment type="caution">
    <text evidence="9">The sequence shown here is derived from an EMBL/GenBank/DDBJ whole genome shotgun (WGS) entry which is preliminary data.</text>
</comment>